<keyword evidence="2" id="KW-0326">Glycosidase</keyword>
<keyword evidence="2" id="KW-0378">Hydrolase</keyword>
<dbReference type="InterPro" id="IPR011257">
    <property type="entry name" value="DNA_glycosylase"/>
</dbReference>
<gene>
    <name evidence="2" type="primary">tag</name>
    <name evidence="2" type="ORF">CMUC_0942</name>
</gene>
<dbReference type="AlphaFoldDB" id="A0A6G5QGG1"/>
<dbReference type="Gene3D" id="1.10.340.30">
    <property type="entry name" value="Hypothetical protein, domain 2"/>
    <property type="match status" value="1"/>
</dbReference>
<dbReference type="RefSeq" id="WP_171993724.1">
    <property type="nucleotide sequence ID" value="NZ_CP012542.1"/>
</dbReference>
<feature type="binding site" evidence="1">
    <location>
        <position position="18"/>
    </location>
    <ligand>
        <name>Zn(2+)</name>
        <dbReference type="ChEBI" id="CHEBI:29105"/>
    </ligand>
</feature>
<proteinExistence type="predicted"/>
<evidence type="ECO:0000256" key="1">
    <source>
        <dbReference type="PIRSR" id="PIRSR605019-1"/>
    </source>
</evidence>
<dbReference type="PANTHER" id="PTHR30037">
    <property type="entry name" value="DNA-3-METHYLADENINE GLYCOSYLASE 1"/>
    <property type="match status" value="1"/>
</dbReference>
<organism evidence="2 3">
    <name type="scientific">Campylobacter mucosalis CCUG 21559</name>
    <dbReference type="NCBI Taxonomy" id="1032067"/>
    <lineage>
        <taxon>Bacteria</taxon>
        <taxon>Pseudomonadati</taxon>
        <taxon>Campylobacterota</taxon>
        <taxon>Epsilonproteobacteria</taxon>
        <taxon>Campylobacterales</taxon>
        <taxon>Campylobacteraceae</taxon>
        <taxon>Campylobacter</taxon>
    </lineage>
</organism>
<dbReference type="InterPro" id="IPR005019">
    <property type="entry name" value="Adenine_glyco"/>
</dbReference>
<keyword evidence="3" id="KW-1185">Reference proteome</keyword>
<dbReference type="Pfam" id="PF03352">
    <property type="entry name" value="Adenine_glyco"/>
    <property type="match status" value="1"/>
</dbReference>
<dbReference type="InterPro" id="IPR052891">
    <property type="entry name" value="DNA-3mA_glycosylase"/>
</dbReference>
<dbReference type="Proteomes" id="UP000503264">
    <property type="component" value="Chromosome"/>
</dbReference>
<dbReference type="SUPFAM" id="SSF48150">
    <property type="entry name" value="DNA-glycosylase"/>
    <property type="match status" value="1"/>
</dbReference>
<reference evidence="2 3" key="1">
    <citation type="submission" date="2016-07" db="EMBL/GenBank/DDBJ databases">
        <title>Comparative genomics of the Campylobacter concisus group.</title>
        <authorList>
            <person name="Miller W.G."/>
            <person name="Yee E."/>
            <person name="Chapman M.H."/>
            <person name="Huynh S."/>
            <person name="Bono J.L."/>
            <person name="On S.L.W."/>
            <person name="StLeger J."/>
            <person name="Foster G."/>
            <person name="Parker C.T."/>
        </authorList>
    </citation>
    <scope>NUCLEOTIDE SEQUENCE [LARGE SCALE GENOMIC DNA]</scope>
    <source>
        <strain evidence="2 3">CCUG 21559</strain>
    </source>
</reference>
<evidence type="ECO:0000313" key="2">
    <source>
        <dbReference type="EMBL" id="QCD44731.1"/>
    </source>
</evidence>
<feature type="binding site" evidence="1">
    <location>
        <position position="5"/>
    </location>
    <ligand>
        <name>Zn(2+)</name>
        <dbReference type="ChEBI" id="CHEBI:29105"/>
    </ligand>
</feature>
<dbReference type="GO" id="GO:0046872">
    <property type="term" value="F:metal ion binding"/>
    <property type="evidence" value="ECO:0007669"/>
    <property type="project" value="UniProtKB-KW"/>
</dbReference>
<feature type="binding site" evidence="1">
    <location>
        <position position="180"/>
    </location>
    <ligand>
        <name>Zn(2+)</name>
        <dbReference type="ChEBI" id="CHEBI:29105"/>
    </ligand>
</feature>
<name>A0A6G5QGG1_9BACT</name>
<feature type="binding site" evidence="1">
    <location>
        <position position="176"/>
    </location>
    <ligand>
        <name>Zn(2+)</name>
        <dbReference type="ChEBI" id="CHEBI:29105"/>
    </ligand>
</feature>
<protein>
    <submittedName>
        <fullName evidence="2">DNA-3-methyladenine glycosylase I, constitutive</fullName>
        <ecNumber evidence="2">3.2.2.20</ecNumber>
    </submittedName>
</protein>
<evidence type="ECO:0000313" key="3">
    <source>
        <dbReference type="Proteomes" id="UP000503264"/>
    </source>
</evidence>
<dbReference type="EC" id="3.2.2.20" evidence="2"/>
<sequence length="187" mass="21957">MLKRCEWCEKDDLYRAYHDNEWGEIERDEQRLFELLVLECMQAGLSWHIVLKKREAMRVAFDGFNVNKIALYDDKKIEILMQNENIIKNRLKLASLSQNAKAFLKIQSEFGSFYSYIWAFVGGKQIKNSYDDIKQIPAKTDLSDKISKDMKKRGFKFLGSTTIYSFLQACGVVDDHLSYCFKFKKGM</sequence>
<keyword evidence="1" id="KW-0862">Zinc</keyword>
<accession>A0A6G5QGG1</accession>
<dbReference type="GO" id="GO:0008725">
    <property type="term" value="F:DNA-3-methyladenine glycosylase activity"/>
    <property type="evidence" value="ECO:0007669"/>
    <property type="project" value="UniProtKB-EC"/>
</dbReference>
<keyword evidence="1" id="KW-0479">Metal-binding</keyword>
<dbReference type="EMBL" id="CP012542">
    <property type="protein sequence ID" value="QCD44731.1"/>
    <property type="molecule type" value="Genomic_DNA"/>
</dbReference>
<dbReference type="PANTHER" id="PTHR30037:SF4">
    <property type="entry name" value="DNA-3-METHYLADENINE GLYCOSYLASE I"/>
    <property type="match status" value="1"/>
</dbReference>
<dbReference type="GO" id="GO:0006284">
    <property type="term" value="P:base-excision repair"/>
    <property type="evidence" value="ECO:0007669"/>
    <property type="project" value="InterPro"/>
</dbReference>